<feature type="transmembrane region" description="Helical" evidence="1">
    <location>
        <begin position="727"/>
        <end position="747"/>
    </location>
</feature>
<sequence length="1010" mass="110188">MDATAKITRWLTGALCLVLRRRRAAWAAVLVLVGVMAVTALRVGTFSNDLGHMFPADSLSGNLYRLMTRSGLGDLIQLELASGQAGGAPAMLPAVDRLVAELSGMPSISSVDFRLTGGIADSWSELAPAWPLLTDASILATADPAQAVQKLRQALMLPAAPLAAWRHDPFGWQGRLLGELQDFHRLSGMKISLQHPYMTDADASRLLLTLQCRPGELATAAQIAPLLATIRQAVARELPGVTLTIISPLKHVLDNERAVRRDILQVSLLSLLALLILFLLLYRGAYDAVWIPVIPFATTVIVTGLMAVIFDEFCLFILGICGSIAGLAVDQGIHVYAAYSGRWRVRALARIWPPLLLSAATSALVFFMFALTGIRAYSQLGIFAGCALLVNVVLSFFILPTLLPQRPRLQFACASFQPGKKTAWLIVCAWLLGSAAAVSVLPRIRFDFNLSALDGASAETRLSEEEFQRRWRRDDAGNLIVVSANDRDELLQSCEALERLLGASGTRCFHPARLWPSRQTREAHRQTWRQPEATAALRRLEDELARECQRTGLPPAFFTAFFDSLRQGIAGDAERPEPAFFRDVTARLIRERGHTLSAMFFFAGALNDGELAALLEKLDGLGNCALLSNDAFRVATGRDFRPLASRVLLWVALGLLLLLLPVYRSPAKLLIIILPGFTAALWFAGLVAISGRPVNIATCFGMIMLIGLVIDYGIFALHHVTARDASTIPTAIFLSAGTTLLTSAALLVARHPILFHTGLVLFGQILLAALTALYVVPALVRLWRGRRGGLFVAALGLLWLAAGCRITSGQGEAPRQLTAAAAAGEWQAFQQAQGDEPAQMLTMKVDILWYSFPMLLVVQRDATSQRLQATGMLPTGAVVFAVSGEGGRQSQHHVAAVVPAIARKRIFAGIYDDLCNIFLTSSQPGPFPAVASTPIRQRLPSGIVQTLDGSPLRPVHKKLGTFPRRQWVVHYADWDDDLKSCRRIVYKNYRTRCTFTFQRPAPPEKETLAP</sequence>
<feature type="transmembrane region" description="Helical" evidence="1">
    <location>
        <begin position="351"/>
        <end position="374"/>
    </location>
</feature>
<keyword evidence="3" id="KW-1185">Reference proteome</keyword>
<dbReference type="AlphaFoldDB" id="A0AAE3VFG8"/>
<organism evidence="2 3">
    <name type="scientific">Oligosphaera ethanolica</name>
    <dbReference type="NCBI Taxonomy" id="760260"/>
    <lineage>
        <taxon>Bacteria</taxon>
        <taxon>Pseudomonadati</taxon>
        <taxon>Lentisphaerota</taxon>
        <taxon>Oligosphaeria</taxon>
        <taxon>Oligosphaerales</taxon>
        <taxon>Oligosphaeraceae</taxon>
        <taxon>Oligosphaera</taxon>
    </lineage>
</organism>
<feature type="transmembrane region" description="Helical" evidence="1">
    <location>
        <begin position="380"/>
        <end position="403"/>
    </location>
</feature>
<dbReference type="RefSeq" id="WP_307260798.1">
    <property type="nucleotide sequence ID" value="NZ_JAUSVL010000001.1"/>
</dbReference>
<reference evidence="2" key="1">
    <citation type="submission" date="2023-07" db="EMBL/GenBank/DDBJ databases">
        <title>Genomic Encyclopedia of Type Strains, Phase IV (KMG-IV): sequencing the most valuable type-strain genomes for metagenomic binning, comparative biology and taxonomic classification.</title>
        <authorList>
            <person name="Goeker M."/>
        </authorList>
    </citation>
    <scope>NUCLEOTIDE SEQUENCE</scope>
    <source>
        <strain evidence="2">DSM 24202</strain>
    </source>
</reference>
<proteinExistence type="predicted"/>
<comment type="caution">
    <text evidence="2">The sequence shown here is derived from an EMBL/GenBank/DDBJ whole genome shotgun (WGS) entry which is preliminary data.</text>
</comment>
<accession>A0AAE3VFG8</accession>
<dbReference type="Gene3D" id="1.20.1640.10">
    <property type="entry name" value="Multidrug efflux transporter AcrB transmembrane domain"/>
    <property type="match status" value="2"/>
</dbReference>
<keyword evidence="1" id="KW-0472">Membrane</keyword>
<feature type="transmembrane region" description="Helical" evidence="1">
    <location>
        <begin position="316"/>
        <end position="339"/>
    </location>
</feature>
<evidence type="ECO:0000313" key="2">
    <source>
        <dbReference type="EMBL" id="MDQ0289380.1"/>
    </source>
</evidence>
<feature type="transmembrane region" description="Helical" evidence="1">
    <location>
        <begin position="753"/>
        <end position="776"/>
    </location>
</feature>
<dbReference type="SUPFAM" id="SSF82866">
    <property type="entry name" value="Multidrug efflux transporter AcrB transmembrane domain"/>
    <property type="match status" value="2"/>
</dbReference>
<protein>
    <submittedName>
        <fullName evidence="2">Exporter</fullName>
    </submittedName>
</protein>
<feature type="transmembrane region" description="Helical" evidence="1">
    <location>
        <begin position="423"/>
        <end position="441"/>
    </location>
</feature>
<feature type="transmembrane region" description="Helical" evidence="1">
    <location>
        <begin position="289"/>
        <end position="310"/>
    </location>
</feature>
<keyword evidence="1" id="KW-1133">Transmembrane helix</keyword>
<feature type="transmembrane region" description="Helical" evidence="1">
    <location>
        <begin position="24"/>
        <end position="44"/>
    </location>
</feature>
<dbReference type="PANTHER" id="PTHR33406:SF13">
    <property type="entry name" value="MEMBRANE PROTEIN YDFJ"/>
    <property type="match status" value="1"/>
</dbReference>
<gene>
    <name evidence="2" type="ORF">J3R75_001487</name>
</gene>
<dbReference type="Proteomes" id="UP001238163">
    <property type="component" value="Unassembled WGS sequence"/>
</dbReference>
<name>A0AAE3VFG8_9BACT</name>
<feature type="transmembrane region" description="Helical" evidence="1">
    <location>
        <begin position="263"/>
        <end position="282"/>
    </location>
</feature>
<dbReference type="EMBL" id="JAUSVL010000001">
    <property type="protein sequence ID" value="MDQ0289380.1"/>
    <property type="molecule type" value="Genomic_DNA"/>
</dbReference>
<evidence type="ECO:0000313" key="3">
    <source>
        <dbReference type="Proteomes" id="UP001238163"/>
    </source>
</evidence>
<evidence type="ECO:0000256" key="1">
    <source>
        <dbReference type="SAM" id="Phobius"/>
    </source>
</evidence>
<feature type="transmembrane region" description="Helical" evidence="1">
    <location>
        <begin position="788"/>
        <end position="808"/>
    </location>
</feature>
<feature type="transmembrane region" description="Helical" evidence="1">
    <location>
        <begin position="643"/>
        <end position="662"/>
    </location>
</feature>
<dbReference type="PANTHER" id="PTHR33406">
    <property type="entry name" value="MEMBRANE PROTEIN MJ1562-RELATED"/>
    <property type="match status" value="1"/>
</dbReference>
<dbReference type="InterPro" id="IPR050545">
    <property type="entry name" value="Mycobact_MmpL"/>
</dbReference>
<feature type="transmembrane region" description="Helical" evidence="1">
    <location>
        <begin position="669"/>
        <end position="689"/>
    </location>
</feature>
<keyword evidence="1" id="KW-0812">Transmembrane</keyword>
<dbReference type="GO" id="GO:0005886">
    <property type="term" value="C:plasma membrane"/>
    <property type="evidence" value="ECO:0007669"/>
    <property type="project" value="TreeGrafter"/>
</dbReference>
<feature type="transmembrane region" description="Helical" evidence="1">
    <location>
        <begin position="695"/>
        <end position="715"/>
    </location>
</feature>